<dbReference type="AlphaFoldDB" id="A0AAV0Y6H4"/>
<name>A0AAV0Y6H4_9HEMI</name>
<protein>
    <submittedName>
        <fullName evidence="1">Uncharacterized protein</fullName>
    </submittedName>
</protein>
<comment type="caution">
    <text evidence="1">The sequence shown here is derived from an EMBL/GenBank/DDBJ whole genome shotgun (WGS) entry which is preliminary data.</text>
</comment>
<organism evidence="1 2">
    <name type="scientific">Macrosiphum euphorbiae</name>
    <name type="common">potato aphid</name>
    <dbReference type="NCBI Taxonomy" id="13131"/>
    <lineage>
        <taxon>Eukaryota</taxon>
        <taxon>Metazoa</taxon>
        <taxon>Ecdysozoa</taxon>
        <taxon>Arthropoda</taxon>
        <taxon>Hexapoda</taxon>
        <taxon>Insecta</taxon>
        <taxon>Pterygota</taxon>
        <taxon>Neoptera</taxon>
        <taxon>Paraneoptera</taxon>
        <taxon>Hemiptera</taxon>
        <taxon>Sternorrhyncha</taxon>
        <taxon>Aphidomorpha</taxon>
        <taxon>Aphidoidea</taxon>
        <taxon>Aphididae</taxon>
        <taxon>Macrosiphini</taxon>
        <taxon>Macrosiphum</taxon>
    </lineage>
</organism>
<dbReference type="PANTHER" id="PTHR22955">
    <property type="entry name" value="RETROTRANSPOSON"/>
    <property type="match status" value="1"/>
</dbReference>
<dbReference type="Proteomes" id="UP001160148">
    <property type="component" value="Unassembled WGS sequence"/>
</dbReference>
<gene>
    <name evidence="1" type="ORF">MEUPH1_LOCUS29774</name>
</gene>
<keyword evidence="2" id="KW-1185">Reference proteome</keyword>
<accession>A0AAV0Y6H4</accession>
<dbReference type="PANTHER" id="PTHR22955:SF77">
    <property type="entry name" value="ASPARTIC PUTATIVE DOMAIN-CONTAINING PROTEIN-RELATED"/>
    <property type="match status" value="1"/>
</dbReference>
<reference evidence="1 2" key="1">
    <citation type="submission" date="2023-01" db="EMBL/GenBank/DDBJ databases">
        <authorList>
            <person name="Whitehead M."/>
        </authorList>
    </citation>
    <scope>NUCLEOTIDE SEQUENCE [LARGE SCALE GENOMIC DNA]</scope>
</reference>
<evidence type="ECO:0000313" key="2">
    <source>
        <dbReference type="Proteomes" id="UP001160148"/>
    </source>
</evidence>
<sequence length="92" mass="10569">MYSWTDSSIVLSWLVSPQINYKIFVTNRIAKIRQLLPDCQWNHVPSEDNPADCVSRGILASQLAQYTFYWNGPNLLTDLEPTDSQFIPIPPE</sequence>
<evidence type="ECO:0000313" key="1">
    <source>
        <dbReference type="EMBL" id="CAI6376403.1"/>
    </source>
</evidence>
<dbReference type="EMBL" id="CARXXK010001474">
    <property type="protein sequence ID" value="CAI6376403.1"/>
    <property type="molecule type" value="Genomic_DNA"/>
</dbReference>
<proteinExistence type="predicted"/>